<evidence type="ECO:0000313" key="5">
    <source>
        <dbReference type="EMBL" id="GAA4420485.1"/>
    </source>
</evidence>
<feature type="transmembrane region" description="Helical" evidence="2">
    <location>
        <begin position="38"/>
        <end position="57"/>
    </location>
</feature>
<proteinExistence type="predicted"/>
<dbReference type="InterPro" id="IPR025646">
    <property type="entry name" value="DUF4350"/>
</dbReference>
<keyword evidence="2" id="KW-1133">Transmembrane helix</keyword>
<evidence type="ECO:0000256" key="1">
    <source>
        <dbReference type="SAM" id="MobiDB-lite"/>
    </source>
</evidence>
<protein>
    <submittedName>
        <fullName evidence="5">DUF4350 domain-containing protein</fullName>
    </submittedName>
</protein>
<dbReference type="Pfam" id="PF14258">
    <property type="entry name" value="DUF4350"/>
    <property type="match status" value="1"/>
</dbReference>
<keyword evidence="2" id="KW-0472">Membrane</keyword>
<keyword evidence="6" id="KW-1185">Reference proteome</keyword>
<name>A0ABP8L0R6_9MICO</name>
<organism evidence="5 6">
    <name type="scientific">Georgenia halophila</name>
    <dbReference type="NCBI Taxonomy" id="620889"/>
    <lineage>
        <taxon>Bacteria</taxon>
        <taxon>Bacillati</taxon>
        <taxon>Actinomycetota</taxon>
        <taxon>Actinomycetes</taxon>
        <taxon>Micrococcales</taxon>
        <taxon>Bogoriellaceae</taxon>
        <taxon>Georgenia</taxon>
    </lineage>
</organism>
<keyword evidence="2" id="KW-0812">Transmembrane</keyword>
<evidence type="ECO:0000259" key="3">
    <source>
        <dbReference type="Pfam" id="PF14258"/>
    </source>
</evidence>
<feature type="domain" description="DUF4350" evidence="3">
    <location>
        <begin position="68"/>
        <end position="241"/>
    </location>
</feature>
<reference evidence="5" key="1">
    <citation type="journal article" date="2014" name="Int. J. Syst. Evol. Microbiol.">
        <title>Complete genome of a new Firmicutes species belonging to the dominant human colonic microbiota ('Ruminococcus bicirculans') reveals two chromosomes and a selective capacity to utilize plant glucans.</title>
        <authorList>
            <consortium name="NISC Comparative Sequencing Program"/>
            <person name="Wegmann U."/>
            <person name="Louis P."/>
            <person name="Goesmann A."/>
            <person name="Henrissat B."/>
            <person name="Duncan S.H."/>
            <person name="Flint H.J."/>
        </authorList>
    </citation>
    <scope>NUCLEOTIDE SEQUENCE</scope>
    <source>
        <strain evidence="5">JCM 17810</strain>
    </source>
</reference>
<dbReference type="RefSeq" id="WP_345214894.1">
    <property type="nucleotide sequence ID" value="NZ_BAABGN010000002.1"/>
</dbReference>
<evidence type="ECO:0000313" key="4">
    <source>
        <dbReference type="EMBL" id="GAA4416929.1"/>
    </source>
</evidence>
<sequence>MTTTTSTSPSVASPEGAGPRSPDDAAPGTRRRRRRRRVVTAAVVVVFLALAILATLLQQRTSGRALAPDNPAPQGTMAVAEILRGQGVAVEEADSFAELTHVAGPRTTVFVTDVSDLRPGQYTELLGTGADLAIGGNLFVDPEVVADMPITLAGPSVEEVVQAQCAAPDAQAASRIAIGGGSVTATGSDVELCFPASEGAGGAYAVWEDEGSTVRYLADVGPVTNAALEDHGHAALALRMLGHHGNVVWYLPQAGSTGGAEDRGAPLMPPAGTWVLWALLAAAVVLAVGKARGLGPVVIEVMPVVVRAAETTRGRGRLYRRGGARDHAAAALRAGAAVRMSRALGLPRSADRPSLVDAVARATGWPHTDVDNLLYGTAPTDDGGLLALSTMLDALEKEVHRS</sequence>
<reference evidence="5" key="3">
    <citation type="submission" date="2023-12" db="EMBL/GenBank/DDBJ databases">
        <authorList>
            <person name="Sun Q."/>
            <person name="Inoue M."/>
        </authorList>
    </citation>
    <scope>NUCLEOTIDE SEQUENCE</scope>
    <source>
        <strain evidence="5">JCM 17810</strain>
    </source>
</reference>
<gene>
    <name evidence="4" type="ORF">GCM10023169_04810</name>
    <name evidence="5" type="ORF">GCM10023169_12420</name>
</gene>
<dbReference type="EMBL" id="BAABGN010000002">
    <property type="protein sequence ID" value="GAA4416929.1"/>
    <property type="molecule type" value="Genomic_DNA"/>
</dbReference>
<reference evidence="6" key="2">
    <citation type="journal article" date="2019" name="Int. J. Syst. Evol. Microbiol.">
        <title>The Global Catalogue of Microorganisms (GCM) 10K type strain sequencing project: providing services to taxonomists for standard genome sequencing and annotation.</title>
        <authorList>
            <consortium name="The Broad Institute Genomics Platform"/>
            <consortium name="The Broad Institute Genome Sequencing Center for Infectious Disease"/>
            <person name="Wu L."/>
            <person name="Ma J."/>
        </authorList>
    </citation>
    <scope>NUCLEOTIDE SEQUENCE [LARGE SCALE GENOMIC DNA]</scope>
    <source>
        <strain evidence="6">JCM 17810</strain>
    </source>
</reference>
<evidence type="ECO:0000313" key="6">
    <source>
        <dbReference type="Proteomes" id="UP001500622"/>
    </source>
</evidence>
<dbReference type="EMBL" id="BAABGN010000004">
    <property type="protein sequence ID" value="GAA4420485.1"/>
    <property type="molecule type" value="Genomic_DNA"/>
</dbReference>
<comment type="caution">
    <text evidence="5">The sequence shown here is derived from an EMBL/GenBank/DDBJ whole genome shotgun (WGS) entry which is preliminary data.</text>
</comment>
<dbReference type="Proteomes" id="UP001500622">
    <property type="component" value="Unassembled WGS sequence"/>
</dbReference>
<accession>A0ABP8L0R6</accession>
<evidence type="ECO:0000256" key="2">
    <source>
        <dbReference type="SAM" id="Phobius"/>
    </source>
</evidence>
<feature type="region of interest" description="Disordered" evidence="1">
    <location>
        <begin position="1"/>
        <end position="34"/>
    </location>
</feature>